<sequence>MSRLSAFALALAFLVAQGLFAVPAPAAQPLDSPNLLELDIDGFSPRIVTPSDDTLVVSGTVTNTGDRGISEVVARLQLGQPQTGEEEFEESLADAPPADAGSSEWTGIADSLEPGDSARVEFRLPIAELPLSAPGVYPLLVNVNGTPEYGGPARLASMDLMLPVIDPPSEAAPAEMSLLWPITAARPRVVSDPHNGPLVLSDDGLAGELKPGGRLDALVVAASSRRDDAAVFGSMCFAIDPELLDTVEEMSRGYRVRTPRGEIDGSGREHAARWLQQLKALVAAHCVVQIPYADADLATVSKIRTPADLVGTALNGTSILQKLGVEPRPGVVWPGGPLDGRTLGAAARAGMTSLITDPLQLDDADGTGPVDVAGSPVRALTHDSLVATAMRGKPTSGSRLTPADEPDVATQNGIAALAFRGGLGEQTEGAVIVAPPRRWNAPVGELVTFLDAVATLNRAGMVEPVSLDDLLAAPSEGTATPATDADGLDGSRSSASQVVGELSRLEATAADLQSAMTVDPTRQVQPATLIQPLHNAVLRATSTAWRPRQSTAAAGMASAQLEDLRGQVTVATPPQPVSLASGSSPLPVSLSNNLPVTITVRIRLENTAGLRPARVRDPVLSANSTLSQLIPAEALRSGRFNIDVSLTTPGGTELGEPARLELSSSELGTVTVVITVVAGAALVLLSARRIYRRVKGRNGHTT</sequence>
<keyword evidence="3" id="KW-0732">Signal</keyword>
<gene>
    <name evidence="4" type="ORF">ACFS2C_26290</name>
</gene>
<keyword evidence="2" id="KW-1133">Transmembrane helix</keyword>
<dbReference type="PROSITE" id="PS00430">
    <property type="entry name" value="TONB_DEPENDENT_REC_1"/>
    <property type="match status" value="1"/>
</dbReference>
<proteinExistence type="predicted"/>
<feature type="signal peptide" evidence="3">
    <location>
        <begin position="1"/>
        <end position="26"/>
    </location>
</feature>
<feature type="chain" id="PRO_5046873764" evidence="3">
    <location>
        <begin position="27"/>
        <end position="702"/>
    </location>
</feature>
<evidence type="ECO:0000256" key="1">
    <source>
        <dbReference type="SAM" id="MobiDB-lite"/>
    </source>
</evidence>
<dbReference type="RefSeq" id="WP_377395531.1">
    <property type="nucleotide sequence ID" value="NZ_JBHSAN010000054.1"/>
</dbReference>
<reference evidence="5" key="1">
    <citation type="journal article" date="2019" name="Int. J. Syst. Evol. Microbiol.">
        <title>The Global Catalogue of Microorganisms (GCM) 10K type strain sequencing project: providing services to taxonomists for standard genome sequencing and annotation.</title>
        <authorList>
            <consortium name="The Broad Institute Genomics Platform"/>
            <consortium name="The Broad Institute Genome Sequencing Center for Infectious Disease"/>
            <person name="Wu L."/>
            <person name="Ma J."/>
        </authorList>
    </citation>
    <scope>NUCLEOTIDE SEQUENCE [LARGE SCALE GENOMIC DNA]</scope>
    <source>
        <strain evidence="5">IBRC-M 10906</strain>
    </source>
</reference>
<keyword evidence="5" id="KW-1185">Reference proteome</keyword>
<feature type="region of interest" description="Disordered" evidence="1">
    <location>
        <begin position="80"/>
        <end position="102"/>
    </location>
</feature>
<dbReference type="InterPro" id="IPR046112">
    <property type="entry name" value="DUF6049"/>
</dbReference>
<protein>
    <submittedName>
        <fullName evidence="4">DUF6049 family protein</fullName>
    </submittedName>
</protein>
<dbReference type="Proteomes" id="UP001597478">
    <property type="component" value="Unassembled WGS sequence"/>
</dbReference>
<evidence type="ECO:0000313" key="5">
    <source>
        <dbReference type="Proteomes" id="UP001597478"/>
    </source>
</evidence>
<feature type="transmembrane region" description="Helical" evidence="2">
    <location>
        <begin position="667"/>
        <end position="687"/>
    </location>
</feature>
<dbReference type="Pfam" id="PF19516">
    <property type="entry name" value="DUF6049"/>
    <property type="match status" value="1"/>
</dbReference>
<evidence type="ECO:0000256" key="3">
    <source>
        <dbReference type="SAM" id="SignalP"/>
    </source>
</evidence>
<organism evidence="4 5">
    <name type="scientific">Prauserella oleivorans</name>
    <dbReference type="NCBI Taxonomy" id="1478153"/>
    <lineage>
        <taxon>Bacteria</taxon>
        <taxon>Bacillati</taxon>
        <taxon>Actinomycetota</taxon>
        <taxon>Actinomycetes</taxon>
        <taxon>Pseudonocardiales</taxon>
        <taxon>Pseudonocardiaceae</taxon>
        <taxon>Prauserella</taxon>
    </lineage>
</organism>
<feature type="region of interest" description="Disordered" evidence="1">
    <location>
        <begin position="476"/>
        <end position="495"/>
    </location>
</feature>
<evidence type="ECO:0000313" key="4">
    <source>
        <dbReference type="EMBL" id="MFD2802908.1"/>
    </source>
</evidence>
<name>A0ABW5WFY6_9PSEU</name>
<accession>A0ABW5WFY6</accession>
<evidence type="ECO:0000256" key="2">
    <source>
        <dbReference type="SAM" id="Phobius"/>
    </source>
</evidence>
<keyword evidence="2" id="KW-0812">Transmembrane</keyword>
<dbReference type="EMBL" id="JBHUOF010000049">
    <property type="protein sequence ID" value="MFD2802908.1"/>
    <property type="molecule type" value="Genomic_DNA"/>
</dbReference>
<comment type="caution">
    <text evidence="4">The sequence shown here is derived from an EMBL/GenBank/DDBJ whole genome shotgun (WGS) entry which is preliminary data.</text>
</comment>
<dbReference type="InterPro" id="IPR010916">
    <property type="entry name" value="TonB_box_CS"/>
</dbReference>
<keyword evidence="2" id="KW-0472">Membrane</keyword>